<accession>A0AAN5CKP0</accession>
<reference evidence="2" key="1">
    <citation type="submission" date="2022-10" db="EMBL/GenBank/DDBJ databases">
        <title>Genome assembly of Pristionchus species.</title>
        <authorList>
            <person name="Yoshida K."/>
            <person name="Sommer R.J."/>
        </authorList>
    </citation>
    <scope>NUCLEOTIDE SEQUENCE [LARGE SCALE GENOMIC DNA]</scope>
    <source>
        <strain evidence="2">RS5460</strain>
    </source>
</reference>
<keyword evidence="2" id="KW-1185">Reference proteome</keyword>
<feature type="non-terminal residue" evidence="1">
    <location>
        <position position="139"/>
    </location>
</feature>
<protein>
    <submittedName>
        <fullName evidence="1">Uncharacterized protein</fullName>
    </submittedName>
</protein>
<sequence length="139" mass="15589">HSLLSLLPLPFSLEMVRLDQVAAALHVRCEADDIRDVVVLLVQHVHFRAQLQFFVVESALVLEFVGAFCEVRLVALVENCRERLVSRDALRPPGGRDEVCPLRLAHLLHDLRRLQSHGEWHATLISIALILPHSASSLA</sequence>
<dbReference type="Proteomes" id="UP001328107">
    <property type="component" value="Unassembled WGS sequence"/>
</dbReference>
<name>A0AAN5CKP0_9BILA</name>
<proteinExistence type="predicted"/>
<evidence type="ECO:0000313" key="1">
    <source>
        <dbReference type="EMBL" id="GMR46105.1"/>
    </source>
</evidence>
<comment type="caution">
    <text evidence="1">The sequence shown here is derived from an EMBL/GenBank/DDBJ whole genome shotgun (WGS) entry which is preliminary data.</text>
</comment>
<evidence type="ECO:0000313" key="2">
    <source>
        <dbReference type="Proteomes" id="UP001328107"/>
    </source>
</evidence>
<dbReference type="EMBL" id="BTRK01000004">
    <property type="protein sequence ID" value="GMR46105.1"/>
    <property type="molecule type" value="Genomic_DNA"/>
</dbReference>
<gene>
    <name evidence="1" type="ORF">PMAYCL1PPCAC_16300</name>
</gene>
<dbReference type="AlphaFoldDB" id="A0AAN5CKP0"/>
<feature type="non-terminal residue" evidence="1">
    <location>
        <position position="1"/>
    </location>
</feature>
<organism evidence="1 2">
    <name type="scientific">Pristionchus mayeri</name>
    <dbReference type="NCBI Taxonomy" id="1317129"/>
    <lineage>
        <taxon>Eukaryota</taxon>
        <taxon>Metazoa</taxon>
        <taxon>Ecdysozoa</taxon>
        <taxon>Nematoda</taxon>
        <taxon>Chromadorea</taxon>
        <taxon>Rhabditida</taxon>
        <taxon>Rhabditina</taxon>
        <taxon>Diplogasteromorpha</taxon>
        <taxon>Diplogasteroidea</taxon>
        <taxon>Neodiplogasteridae</taxon>
        <taxon>Pristionchus</taxon>
    </lineage>
</organism>